<dbReference type="GO" id="GO:0016491">
    <property type="term" value="F:oxidoreductase activity"/>
    <property type="evidence" value="ECO:0007669"/>
    <property type="project" value="UniProtKB-KW"/>
</dbReference>
<name>A0ABW0WC34_9BACL</name>
<comment type="caution">
    <text evidence="3">The sequence shown here is derived from an EMBL/GenBank/DDBJ whole genome shotgun (WGS) entry which is preliminary data.</text>
</comment>
<dbReference type="SUPFAM" id="SSF51679">
    <property type="entry name" value="Bacterial luciferase-like"/>
    <property type="match status" value="1"/>
</dbReference>
<dbReference type="Pfam" id="PF00296">
    <property type="entry name" value="Bac_luciferase"/>
    <property type="match status" value="1"/>
</dbReference>
<dbReference type="PANTHER" id="PTHR30137">
    <property type="entry name" value="LUCIFERASE-LIKE MONOOXYGENASE"/>
    <property type="match status" value="1"/>
</dbReference>
<accession>A0ABW0WC34</accession>
<evidence type="ECO:0000259" key="2">
    <source>
        <dbReference type="Pfam" id="PF00296"/>
    </source>
</evidence>
<dbReference type="InterPro" id="IPR050766">
    <property type="entry name" value="Bact_Lucif_Oxidored"/>
</dbReference>
<evidence type="ECO:0000256" key="1">
    <source>
        <dbReference type="ARBA" id="ARBA00007789"/>
    </source>
</evidence>
<sequence>MTIKIGILDQSIVFPGQTPAEALASTVKLAQFAESNGFERFWVSEHHDSAGMAGSSPEVLISHLLAHTKSIRIGSGGVMLQHYSPYKVAENFNLLASLAPGRVELGIGRAPGGLPRSTKALQKNIEGAPSLAQKLVELEHFLAGTSGEGQPIEGLQAHPLPVQPADIHLLGTSVSSAELAAERGYPYAFALFINNDPEQAKKAFETYRDKFNVERGGKPKTILALSVIAADTDEEAAELAGSFKSVRVKLASGKTVNVGSLEQAAEFAKQAGETYTAEVRDAEITKGTKEIVRKRLLELKEHYGVDELIFTTIIPDFEKRIRSFQLLKEALTELPVEQV</sequence>
<dbReference type="InterPro" id="IPR019949">
    <property type="entry name" value="CmoO-like"/>
</dbReference>
<proteinExistence type="predicted"/>
<dbReference type="PANTHER" id="PTHR30137:SF20">
    <property type="entry name" value="N-ACETYL-S-ALKYLCYSTEINE MONOOXYGENASE"/>
    <property type="match status" value="1"/>
</dbReference>
<keyword evidence="4" id="KW-1185">Reference proteome</keyword>
<comment type="similarity">
    <text evidence="1">To bacterial alkanal monooxygenase alpha and beta chains.</text>
</comment>
<dbReference type="Proteomes" id="UP001596047">
    <property type="component" value="Unassembled WGS sequence"/>
</dbReference>
<dbReference type="InterPro" id="IPR011251">
    <property type="entry name" value="Luciferase-like_dom"/>
</dbReference>
<evidence type="ECO:0000313" key="3">
    <source>
        <dbReference type="EMBL" id="MFC5653845.1"/>
    </source>
</evidence>
<reference evidence="4" key="1">
    <citation type="journal article" date="2019" name="Int. J. Syst. Evol. Microbiol.">
        <title>The Global Catalogue of Microorganisms (GCM) 10K type strain sequencing project: providing services to taxonomists for standard genome sequencing and annotation.</title>
        <authorList>
            <consortium name="The Broad Institute Genomics Platform"/>
            <consortium name="The Broad Institute Genome Sequencing Center for Infectious Disease"/>
            <person name="Wu L."/>
            <person name="Ma J."/>
        </authorList>
    </citation>
    <scope>NUCLEOTIDE SEQUENCE [LARGE SCALE GENOMIC DNA]</scope>
    <source>
        <strain evidence="4">CGMCC 1.3240</strain>
    </source>
</reference>
<gene>
    <name evidence="3" type="ORF">ACFPYJ_32990</name>
</gene>
<dbReference type="NCBIfam" id="TIGR03558">
    <property type="entry name" value="oxido_grp_1"/>
    <property type="match status" value="1"/>
</dbReference>
<dbReference type="EMBL" id="JBHSOW010000137">
    <property type="protein sequence ID" value="MFC5653845.1"/>
    <property type="molecule type" value="Genomic_DNA"/>
</dbReference>
<keyword evidence="3" id="KW-0560">Oxidoreductase</keyword>
<dbReference type="Gene3D" id="3.20.20.30">
    <property type="entry name" value="Luciferase-like domain"/>
    <property type="match status" value="1"/>
</dbReference>
<dbReference type="InterPro" id="IPR036661">
    <property type="entry name" value="Luciferase-like_sf"/>
</dbReference>
<evidence type="ECO:0000313" key="4">
    <source>
        <dbReference type="Proteomes" id="UP001596047"/>
    </source>
</evidence>
<dbReference type="EC" id="1.-.-.-" evidence="3"/>
<protein>
    <submittedName>
        <fullName evidence="3">LLM class flavin-dependent oxidoreductase</fullName>
        <ecNumber evidence="3">1.-.-.-</ecNumber>
    </submittedName>
</protein>
<feature type="domain" description="Luciferase-like" evidence="2">
    <location>
        <begin position="5"/>
        <end position="299"/>
    </location>
</feature>
<dbReference type="RefSeq" id="WP_379192815.1">
    <property type="nucleotide sequence ID" value="NZ_JBHSOW010000137.1"/>
</dbReference>
<organism evidence="3 4">
    <name type="scientific">Paenibacillus solisilvae</name>
    <dbReference type="NCBI Taxonomy" id="2486751"/>
    <lineage>
        <taxon>Bacteria</taxon>
        <taxon>Bacillati</taxon>
        <taxon>Bacillota</taxon>
        <taxon>Bacilli</taxon>
        <taxon>Bacillales</taxon>
        <taxon>Paenibacillaceae</taxon>
        <taxon>Paenibacillus</taxon>
    </lineage>
</organism>